<dbReference type="InterPro" id="IPR036928">
    <property type="entry name" value="AS_sf"/>
</dbReference>
<name>A0A9Q0NG24_9DIPT</name>
<protein>
    <submittedName>
        <fullName evidence="3">Amidase</fullName>
    </submittedName>
</protein>
<dbReference type="PROSITE" id="PS00571">
    <property type="entry name" value="AMIDASES"/>
    <property type="match status" value="1"/>
</dbReference>
<proteinExistence type="inferred from homology"/>
<dbReference type="InterPro" id="IPR000120">
    <property type="entry name" value="Amidase"/>
</dbReference>
<evidence type="ECO:0000313" key="3">
    <source>
        <dbReference type="EMBL" id="KAJ6649637.1"/>
    </source>
</evidence>
<feature type="domain" description="Amidase" evidence="2">
    <location>
        <begin position="88"/>
        <end position="502"/>
    </location>
</feature>
<dbReference type="Pfam" id="PF01425">
    <property type="entry name" value="Amidase"/>
    <property type="match status" value="1"/>
</dbReference>
<sequence length="523" mass="57540">MLPHPTLKDLQTISEEYNLKVPDDTLSHLLECISQDVDDLQHLDEWQNPLDDEKHKYADRQYHRPTPQENRYNAWYHKCNIKGGQKEEKCPFLVNKRLAIKDNIFIGMVPLMNGSKIVEGFIPDFDATVVERILNHGGTILGNVTCENMCLSGGSYNTTYGPVRNPWNPDYSAGGSSSGSGVVVATGEVDMALGGDQGGSIRIPSSSCGIVGLKPTFGLVPYTGIISIIRTLDHAGPMARNVTDCARLLTAIAGFDDGKDDRQPSTGIQFTNFLEEVESAKPGILRIGVLKEGFEDCDHIVNKCVQNAVSLIKSSTKFVTVEEVSIPEHSKALIPFYFIVSCATKDQLIDGCGYGTSMSGVLTSKLSEKLYGGLKSHAHTLHLAAKKIVISSEYIKKFGGSSRYINYAKAQTWCWHIGKAYDKALETFDVLLMPTLNKLPVKIPTTDSHEDMESCFNMSKNTAPFDMTHHPAITLNAGYDEETNLPIGVQLVGRLWDDATVLKAAKLAEETLSVLQKPFNFSE</sequence>
<comment type="similarity">
    <text evidence="1">Belongs to the amidase family.</text>
</comment>
<evidence type="ECO:0000313" key="4">
    <source>
        <dbReference type="Proteomes" id="UP001151699"/>
    </source>
</evidence>
<dbReference type="Proteomes" id="UP001151699">
    <property type="component" value="Chromosome A"/>
</dbReference>
<dbReference type="EMBL" id="WJQU01000001">
    <property type="protein sequence ID" value="KAJ6649637.1"/>
    <property type="molecule type" value="Genomic_DNA"/>
</dbReference>
<dbReference type="PANTHER" id="PTHR11895">
    <property type="entry name" value="TRANSAMIDASE"/>
    <property type="match status" value="1"/>
</dbReference>
<dbReference type="SUPFAM" id="SSF75304">
    <property type="entry name" value="Amidase signature (AS) enzymes"/>
    <property type="match status" value="1"/>
</dbReference>
<dbReference type="GO" id="GO:0003824">
    <property type="term" value="F:catalytic activity"/>
    <property type="evidence" value="ECO:0007669"/>
    <property type="project" value="InterPro"/>
</dbReference>
<evidence type="ECO:0000256" key="1">
    <source>
        <dbReference type="ARBA" id="ARBA00009199"/>
    </source>
</evidence>
<dbReference type="AlphaFoldDB" id="A0A9Q0NG24"/>
<dbReference type="OrthoDB" id="7775545at2759"/>
<comment type="caution">
    <text evidence="3">The sequence shown here is derived from an EMBL/GenBank/DDBJ whole genome shotgun (WGS) entry which is preliminary data.</text>
</comment>
<organism evidence="3 4">
    <name type="scientific">Pseudolycoriella hygida</name>
    <dbReference type="NCBI Taxonomy" id="35572"/>
    <lineage>
        <taxon>Eukaryota</taxon>
        <taxon>Metazoa</taxon>
        <taxon>Ecdysozoa</taxon>
        <taxon>Arthropoda</taxon>
        <taxon>Hexapoda</taxon>
        <taxon>Insecta</taxon>
        <taxon>Pterygota</taxon>
        <taxon>Neoptera</taxon>
        <taxon>Endopterygota</taxon>
        <taxon>Diptera</taxon>
        <taxon>Nematocera</taxon>
        <taxon>Sciaroidea</taxon>
        <taxon>Sciaridae</taxon>
        <taxon>Pseudolycoriella</taxon>
    </lineage>
</organism>
<keyword evidence="4" id="KW-1185">Reference proteome</keyword>
<dbReference type="InterPro" id="IPR023631">
    <property type="entry name" value="Amidase_dom"/>
</dbReference>
<dbReference type="Gene3D" id="3.90.1300.10">
    <property type="entry name" value="Amidase signature (AS) domain"/>
    <property type="match status" value="1"/>
</dbReference>
<dbReference type="PANTHER" id="PTHR11895:SF170">
    <property type="entry name" value="AMIDASE"/>
    <property type="match status" value="1"/>
</dbReference>
<gene>
    <name evidence="3" type="ORF">Bhyg_04875</name>
</gene>
<reference evidence="3" key="1">
    <citation type="submission" date="2022-07" db="EMBL/GenBank/DDBJ databases">
        <authorList>
            <person name="Trinca V."/>
            <person name="Uliana J.V.C."/>
            <person name="Torres T.T."/>
            <person name="Ward R.J."/>
            <person name="Monesi N."/>
        </authorList>
    </citation>
    <scope>NUCLEOTIDE SEQUENCE</scope>
    <source>
        <strain evidence="3">HSMRA1968</strain>
        <tissue evidence="3">Whole embryos</tissue>
    </source>
</reference>
<evidence type="ECO:0000259" key="2">
    <source>
        <dbReference type="Pfam" id="PF01425"/>
    </source>
</evidence>
<accession>A0A9Q0NG24</accession>
<dbReference type="InterPro" id="IPR020556">
    <property type="entry name" value="Amidase_CS"/>
</dbReference>